<protein>
    <recommendedName>
        <fullName evidence="4">Cytochrome c domain-containing protein</fullName>
    </recommendedName>
</protein>
<organism evidence="2 3">
    <name type="scientific">Puccinia triticina</name>
    <dbReference type="NCBI Taxonomy" id="208348"/>
    <lineage>
        <taxon>Eukaryota</taxon>
        <taxon>Fungi</taxon>
        <taxon>Dikarya</taxon>
        <taxon>Basidiomycota</taxon>
        <taxon>Pucciniomycotina</taxon>
        <taxon>Pucciniomycetes</taxon>
        <taxon>Pucciniales</taxon>
        <taxon>Pucciniaceae</taxon>
        <taxon>Puccinia</taxon>
    </lineage>
</organism>
<evidence type="ECO:0000313" key="3">
    <source>
        <dbReference type="Proteomes" id="UP001164743"/>
    </source>
</evidence>
<dbReference type="RefSeq" id="XP_053028187.1">
    <property type="nucleotide sequence ID" value="XM_053164196.1"/>
</dbReference>
<evidence type="ECO:0008006" key="4">
    <source>
        <dbReference type="Google" id="ProtNLM"/>
    </source>
</evidence>
<evidence type="ECO:0000313" key="2">
    <source>
        <dbReference type="EMBL" id="WAQ92632.1"/>
    </source>
</evidence>
<feature type="compositionally biased region" description="Polar residues" evidence="1">
    <location>
        <begin position="86"/>
        <end position="115"/>
    </location>
</feature>
<dbReference type="Proteomes" id="UP001164743">
    <property type="component" value="Chromosome 17A"/>
</dbReference>
<feature type="compositionally biased region" description="Polar residues" evidence="1">
    <location>
        <begin position="32"/>
        <end position="41"/>
    </location>
</feature>
<name>A0ABY7D7K6_9BASI</name>
<evidence type="ECO:0000256" key="1">
    <source>
        <dbReference type="SAM" id="MobiDB-lite"/>
    </source>
</evidence>
<gene>
    <name evidence="2" type="ORF">PtA15_17A114</name>
</gene>
<feature type="region of interest" description="Disordered" evidence="1">
    <location>
        <begin position="76"/>
        <end position="119"/>
    </location>
</feature>
<sequence length="225" mass="23829">MEDTLRRVGYDSTTGKTHAQLARLCQVYKPLSPSNTGNGSPTDCVPPSQDQNSPVRPIARKGLTASLHAGNSHTIDEADAEGLGNPTATNPEHHQGSGTLDASNQTARLSASSPAGPSHTIDEAAAEKLGNSDASNQTVKNCEPCHGSGTLDASNQTVRNGAVDNLILLETPDSSPAVGSDSWDQKVKRETILIIAQKLLRTPARMLKCMMKRMLTLSPNLMQIP</sequence>
<dbReference type="GeneID" id="77805091"/>
<proteinExistence type="predicted"/>
<accession>A0ABY7D7K6</accession>
<reference evidence="2" key="1">
    <citation type="submission" date="2022-10" db="EMBL/GenBank/DDBJ databases">
        <title>Puccinia triticina Genome sequencing and assembly.</title>
        <authorList>
            <person name="Li C."/>
        </authorList>
    </citation>
    <scope>NUCLEOTIDE SEQUENCE</scope>
    <source>
        <strain evidence="2">Pt15</strain>
    </source>
</reference>
<feature type="region of interest" description="Disordered" evidence="1">
    <location>
        <begin position="32"/>
        <end position="56"/>
    </location>
</feature>
<keyword evidence="3" id="KW-1185">Reference proteome</keyword>
<dbReference type="EMBL" id="CP110437">
    <property type="protein sequence ID" value="WAQ92632.1"/>
    <property type="molecule type" value="Genomic_DNA"/>
</dbReference>